<protein>
    <submittedName>
        <fullName evidence="1">Uncharacterized protein</fullName>
    </submittedName>
</protein>
<name>A0ACB8UKB2_9APHY</name>
<comment type="caution">
    <text evidence="1">The sequence shown here is derived from an EMBL/GenBank/DDBJ whole genome shotgun (WGS) entry which is preliminary data.</text>
</comment>
<gene>
    <name evidence="1" type="ORF">BDY19DRAFT_41787</name>
</gene>
<sequence>MPFIPAELNDYIIDFLHDDRATLKACGLVSRTWYPAAHYHLYRKVFLLSFQSCITYRSLLETSPTLGSFTHDVKISNALPLTPCNKVQTDNARHELGICWAFVFPALTAITRLELSFLVMHPALVSNVVQNLFTLTDLSLQYCRFDCFSDFATIFCSFPALQSCVLRGVSWTNPPANAHTTNPSAGTNLVCPCLTNLNLGRDLPLEELSQWLLAQNACTGLVQFTGNCSSERDALLIGELMQSASTSLKQVELDWYSSSYNDVHLPFGFALGPCTSLETLSLRCPIALHSTVPWVTSLLAQVNPARLKSFNLEIRLLGSLDDGLDWASLESRLLRKEFSRLTTVDVKVLVWHTASGIYDGVECAIRRLLPSLNAKGLLRARCH</sequence>
<proteinExistence type="predicted"/>
<evidence type="ECO:0000313" key="1">
    <source>
        <dbReference type="EMBL" id="KAI0094773.1"/>
    </source>
</evidence>
<dbReference type="Proteomes" id="UP001055072">
    <property type="component" value="Unassembled WGS sequence"/>
</dbReference>
<evidence type="ECO:0000313" key="2">
    <source>
        <dbReference type="Proteomes" id="UP001055072"/>
    </source>
</evidence>
<keyword evidence="2" id="KW-1185">Reference proteome</keyword>
<accession>A0ACB8UKB2</accession>
<reference evidence="1" key="1">
    <citation type="journal article" date="2021" name="Environ. Microbiol.">
        <title>Gene family expansions and transcriptome signatures uncover fungal adaptations to wood decay.</title>
        <authorList>
            <person name="Hage H."/>
            <person name="Miyauchi S."/>
            <person name="Viragh M."/>
            <person name="Drula E."/>
            <person name="Min B."/>
            <person name="Chaduli D."/>
            <person name="Navarro D."/>
            <person name="Favel A."/>
            <person name="Norest M."/>
            <person name="Lesage-Meessen L."/>
            <person name="Balint B."/>
            <person name="Merenyi Z."/>
            <person name="de Eugenio L."/>
            <person name="Morin E."/>
            <person name="Martinez A.T."/>
            <person name="Baldrian P."/>
            <person name="Stursova M."/>
            <person name="Martinez M.J."/>
            <person name="Novotny C."/>
            <person name="Magnuson J.K."/>
            <person name="Spatafora J.W."/>
            <person name="Maurice S."/>
            <person name="Pangilinan J."/>
            <person name="Andreopoulos W."/>
            <person name="LaButti K."/>
            <person name="Hundley H."/>
            <person name="Na H."/>
            <person name="Kuo A."/>
            <person name="Barry K."/>
            <person name="Lipzen A."/>
            <person name="Henrissat B."/>
            <person name="Riley R."/>
            <person name="Ahrendt S."/>
            <person name="Nagy L.G."/>
            <person name="Grigoriev I.V."/>
            <person name="Martin F."/>
            <person name="Rosso M.N."/>
        </authorList>
    </citation>
    <scope>NUCLEOTIDE SEQUENCE</scope>
    <source>
        <strain evidence="1">CBS 384.51</strain>
    </source>
</reference>
<dbReference type="EMBL" id="MU274900">
    <property type="protein sequence ID" value="KAI0094773.1"/>
    <property type="molecule type" value="Genomic_DNA"/>
</dbReference>
<organism evidence="1 2">
    <name type="scientific">Irpex rosettiformis</name>
    <dbReference type="NCBI Taxonomy" id="378272"/>
    <lineage>
        <taxon>Eukaryota</taxon>
        <taxon>Fungi</taxon>
        <taxon>Dikarya</taxon>
        <taxon>Basidiomycota</taxon>
        <taxon>Agaricomycotina</taxon>
        <taxon>Agaricomycetes</taxon>
        <taxon>Polyporales</taxon>
        <taxon>Irpicaceae</taxon>
        <taxon>Irpex</taxon>
    </lineage>
</organism>